<proteinExistence type="predicted"/>
<evidence type="ECO:0000256" key="1">
    <source>
        <dbReference type="SAM" id="MobiDB-lite"/>
    </source>
</evidence>
<dbReference type="Pfam" id="PF13560">
    <property type="entry name" value="HTH_31"/>
    <property type="match status" value="1"/>
</dbReference>
<dbReference type="Pfam" id="PF17765">
    <property type="entry name" value="MLTR_LBD"/>
    <property type="match status" value="1"/>
</dbReference>
<dbReference type="PANTHER" id="PTHR35010:SF2">
    <property type="entry name" value="BLL4672 PROTEIN"/>
    <property type="match status" value="1"/>
</dbReference>
<dbReference type="Gene3D" id="1.10.260.40">
    <property type="entry name" value="lambda repressor-like DNA-binding domains"/>
    <property type="match status" value="1"/>
</dbReference>
<gene>
    <name evidence="3" type="ORF">Daura_28370</name>
</gene>
<evidence type="ECO:0000313" key="3">
    <source>
        <dbReference type="EMBL" id="UWZ50731.1"/>
    </source>
</evidence>
<feature type="domain" description="HTH cro/C1-type" evidence="2">
    <location>
        <begin position="38"/>
        <end position="85"/>
    </location>
</feature>
<dbReference type="InterPro" id="IPR041413">
    <property type="entry name" value="MLTR_LBD"/>
</dbReference>
<evidence type="ECO:0000313" key="4">
    <source>
        <dbReference type="Proteomes" id="UP001058003"/>
    </source>
</evidence>
<feature type="region of interest" description="Disordered" evidence="1">
    <location>
        <begin position="268"/>
        <end position="312"/>
    </location>
</feature>
<dbReference type="GO" id="GO:0003677">
    <property type="term" value="F:DNA binding"/>
    <property type="evidence" value="ECO:0007669"/>
    <property type="project" value="InterPro"/>
</dbReference>
<sequence length="312" mass="34659">MVTNRENELGTFLRAHRAAVRPDEVGLPGGTGVRRTPGLRREEVASLAGVSVDYYTRLERGRETRPSQSVVDALAGALRLTRDEHRHLRELAGRRPAQRGRPQLSRSVRPGVRHLLEALRPNPAYVVGPINDLLAANPSGLRLLAGIDAWPPARRNIIRYVFLHPVARRLYEDWEQMAPGVVAHLRAMASEFAHTPEFVHLVGELTVKSDEFASLWERYEVDAHTNGLKRFRHPTVGRLTLGYEAMTLNGTDGQRLIAYHATPNTPDHDATVLLDMGDPALDGQPAGGDQRELDPFEPDTDPAFRRPPSGGF</sequence>
<dbReference type="PANTHER" id="PTHR35010">
    <property type="entry name" value="BLL4672 PROTEIN-RELATED"/>
    <property type="match status" value="1"/>
</dbReference>
<dbReference type="OrthoDB" id="3608749at2"/>
<reference evidence="3" key="1">
    <citation type="submission" date="2021-04" db="EMBL/GenBank/DDBJ databases">
        <title>Dactylosporangium aurantiacum NRRL B-8018 full assembly.</title>
        <authorList>
            <person name="Hartkoorn R.C."/>
            <person name="Beaudoing E."/>
            <person name="Hot D."/>
        </authorList>
    </citation>
    <scope>NUCLEOTIDE SEQUENCE</scope>
    <source>
        <strain evidence="3">NRRL B-8018</strain>
    </source>
</reference>
<evidence type="ECO:0000259" key="2">
    <source>
        <dbReference type="PROSITE" id="PS50943"/>
    </source>
</evidence>
<dbReference type="AlphaFoldDB" id="A0A9Q9I7T8"/>
<protein>
    <submittedName>
        <fullName evidence="3">Helix-turn-helix domain-containing protein</fullName>
    </submittedName>
</protein>
<dbReference type="Proteomes" id="UP001058003">
    <property type="component" value="Chromosome"/>
</dbReference>
<dbReference type="Gene3D" id="3.30.450.180">
    <property type="match status" value="1"/>
</dbReference>
<keyword evidence="4" id="KW-1185">Reference proteome</keyword>
<dbReference type="SMART" id="SM00530">
    <property type="entry name" value="HTH_XRE"/>
    <property type="match status" value="1"/>
</dbReference>
<accession>A0A9Q9I7T8</accession>
<dbReference type="InterPro" id="IPR001387">
    <property type="entry name" value="Cro/C1-type_HTH"/>
</dbReference>
<dbReference type="EMBL" id="CP073767">
    <property type="protein sequence ID" value="UWZ50731.1"/>
    <property type="molecule type" value="Genomic_DNA"/>
</dbReference>
<organism evidence="3 4">
    <name type="scientific">Dactylosporangium aurantiacum</name>
    <dbReference type="NCBI Taxonomy" id="35754"/>
    <lineage>
        <taxon>Bacteria</taxon>
        <taxon>Bacillati</taxon>
        <taxon>Actinomycetota</taxon>
        <taxon>Actinomycetes</taxon>
        <taxon>Micromonosporales</taxon>
        <taxon>Micromonosporaceae</taxon>
        <taxon>Dactylosporangium</taxon>
    </lineage>
</organism>
<dbReference type="CDD" id="cd00093">
    <property type="entry name" value="HTH_XRE"/>
    <property type="match status" value="1"/>
</dbReference>
<name>A0A9Q9I7T8_9ACTN</name>
<dbReference type="InterPro" id="IPR010982">
    <property type="entry name" value="Lambda_DNA-bd_dom_sf"/>
</dbReference>
<dbReference type="SUPFAM" id="SSF47413">
    <property type="entry name" value="lambda repressor-like DNA-binding domains"/>
    <property type="match status" value="1"/>
</dbReference>
<dbReference type="KEGG" id="daur:Daura_28370"/>
<dbReference type="PROSITE" id="PS50943">
    <property type="entry name" value="HTH_CROC1"/>
    <property type="match status" value="1"/>
</dbReference>